<proteinExistence type="predicted"/>
<dbReference type="InterPro" id="IPR051620">
    <property type="entry name" value="ORF904-like_C"/>
</dbReference>
<dbReference type="InterPro" id="IPR014015">
    <property type="entry name" value="Helicase_SF3_DNA-vir"/>
</dbReference>
<keyword evidence="3" id="KW-0067">ATP-binding</keyword>
<keyword evidence="2" id="KW-0378">Hydrolase</keyword>
<name>A0ABU1FEK3_9RHOB</name>
<evidence type="ECO:0000259" key="5">
    <source>
        <dbReference type="PROSITE" id="PS51206"/>
    </source>
</evidence>
<feature type="coiled-coil region" evidence="4">
    <location>
        <begin position="6"/>
        <end position="69"/>
    </location>
</feature>
<evidence type="ECO:0000256" key="1">
    <source>
        <dbReference type="ARBA" id="ARBA00022741"/>
    </source>
</evidence>
<dbReference type="EMBL" id="JAVKPH010000060">
    <property type="protein sequence ID" value="MDR5655300.1"/>
    <property type="molecule type" value="Genomic_DNA"/>
</dbReference>
<dbReference type="PANTHER" id="PTHR35372">
    <property type="entry name" value="ATP BINDING PROTEIN-RELATED"/>
    <property type="match status" value="1"/>
</dbReference>
<dbReference type="Pfam" id="PF08706">
    <property type="entry name" value="D5_N"/>
    <property type="match status" value="1"/>
</dbReference>
<dbReference type="RefSeq" id="WP_310459404.1">
    <property type="nucleotide sequence ID" value="NZ_JAVKPH010000060.1"/>
</dbReference>
<reference evidence="6 7" key="1">
    <citation type="submission" date="2023-09" db="EMBL/GenBank/DDBJ databases">
        <title>Xinfangfangia sedmenti sp. nov., isolated the sedment.</title>
        <authorList>
            <person name="Xu L."/>
        </authorList>
    </citation>
    <scope>NUCLEOTIDE SEQUENCE [LARGE SCALE GENOMIC DNA]</scope>
    <source>
        <strain evidence="6 7">LG-4</strain>
    </source>
</reference>
<dbReference type="PANTHER" id="PTHR35372:SF2">
    <property type="entry name" value="SF3 HELICASE DOMAIN-CONTAINING PROTEIN"/>
    <property type="match status" value="1"/>
</dbReference>
<dbReference type="InterPro" id="IPR014818">
    <property type="entry name" value="Phage/plasmid_primase_P4_C"/>
</dbReference>
<keyword evidence="4" id="KW-0175">Coiled coil</keyword>
<evidence type="ECO:0000256" key="3">
    <source>
        <dbReference type="ARBA" id="ARBA00022840"/>
    </source>
</evidence>
<organism evidence="6 7">
    <name type="scientific">Ruixingdingia sedimenti</name>
    <dbReference type="NCBI Taxonomy" id="3073604"/>
    <lineage>
        <taxon>Bacteria</taxon>
        <taxon>Pseudomonadati</taxon>
        <taxon>Pseudomonadota</taxon>
        <taxon>Alphaproteobacteria</taxon>
        <taxon>Rhodobacterales</taxon>
        <taxon>Paracoccaceae</taxon>
        <taxon>Ruixingdingia</taxon>
    </lineage>
</organism>
<accession>A0ABU1FEK3</accession>
<evidence type="ECO:0000313" key="7">
    <source>
        <dbReference type="Proteomes" id="UP001247754"/>
    </source>
</evidence>
<dbReference type="SMART" id="SM00885">
    <property type="entry name" value="D5_N"/>
    <property type="match status" value="1"/>
</dbReference>
<comment type="caution">
    <text evidence="6">The sequence shown here is derived from an EMBL/GenBank/DDBJ whole genome shotgun (WGS) entry which is preliminary data.</text>
</comment>
<evidence type="ECO:0000256" key="2">
    <source>
        <dbReference type="ARBA" id="ARBA00022801"/>
    </source>
</evidence>
<keyword evidence="1" id="KW-0547">Nucleotide-binding</keyword>
<sequence>MTTSSKQAAQERHDELSAALAAAKIEAARVAAEARVAGKDTKVALAVAAAEAKAEVARLGEELKVAARNLKIASAAQAALDKRAAAAVTESVEQQTEVNPFAREEISWPAIATWVAKRIRDGVCYVEAAGWGEWTGTHWEFSIKPSPELLKRVRQVYSAGGGVVLEKLNANPRSANYVLEHAQADLTLPRSFFNSREVAHLAAFQNCTVDLRTGKTMPNNPLHYMTGAFECDYNPKADAARVVRTFARFWPEDPDTARCFQLALGYTMTAEVSAKRVFFLVGNQEDSSKNGDNGKSLVQGAMARLFGLGGGGWGTTVKSSLIVDTGDRDANSHDGAKVPLIWRRFALASEFRLGASIDAGEFNRVSGGDPQSARPPHAEKAQGFVNFASLWLSMNTVPRFKTWDKATRRRLTPFEFKETFYDPEDCPEGGQLKELDLEMWLESRDGQEALALYAVQGAMAFYERNGGKAGNLPDSVSMLALRDRILRSGNPFLDLFEECFEFDEAFDLKQSAVTTLLHVWNGVRPKPHEKEQFVAALKGMGVVEVKVRGERYFRGVGLTGEGMKRYGAKNTDQPQVKRSGPVVVSMAAATAAE</sequence>
<evidence type="ECO:0000313" key="6">
    <source>
        <dbReference type="EMBL" id="MDR5655300.1"/>
    </source>
</evidence>
<dbReference type="Proteomes" id="UP001247754">
    <property type="component" value="Unassembled WGS sequence"/>
</dbReference>
<keyword evidence="7" id="KW-1185">Reference proteome</keyword>
<protein>
    <recommendedName>
        <fullName evidence="5">SF3 helicase domain-containing protein</fullName>
    </recommendedName>
</protein>
<gene>
    <name evidence="6" type="ORF">RGD00_22080</name>
</gene>
<dbReference type="PROSITE" id="PS51206">
    <property type="entry name" value="SF3_HELICASE_1"/>
    <property type="match status" value="1"/>
</dbReference>
<feature type="domain" description="SF3 helicase" evidence="5">
    <location>
        <begin position="255"/>
        <end position="429"/>
    </location>
</feature>
<evidence type="ECO:0000256" key="4">
    <source>
        <dbReference type="SAM" id="Coils"/>
    </source>
</evidence>